<evidence type="ECO:0000313" key="1">
    <source>
        <dbReference type="EMBL" id="SJM94273.1"/>
    </source>
</evidence>
<organism evidence="1 2">
    <name type="scientific">Crenothrix polyspora</name>
    <dbReference type="NCBI Taxonomy" id="360316"/>
    <lineage>
        <taxon>Bacteria</taxon>
        <taxon>Pseudomonadati</taxon>
        <taxon>Pseudomonadota</taxon>
        <taxon>Gammaproteobacteria</taxon>
        <taxon>Methylococcales</taxon>
        <taxon>Crenotrichaceae</taxon>
        <taxon>Crenothrix</taxon>
    </lineage>
</organism>
<dbReference type="Proteomes" id="UP000195442">
    <property type="component" value="Unassembled WGS sequence"/>
</dbReference>
<evidence type="ECO:0000313" key="2">
    <source>
        <dbReference type="Proteomes" id="UP000195442"/>
    </source>
</evidence>
<accession>A0A1R4HDH5</accession>
<proteinExistence type="predicted"/>
<keyword evidence="2" id="KW-1185">Reference proteome</keyword>
<dbReference type="EMBL" id="FUKJ01000322">
    <property type="protein sequence ID" value="SJM94273.1"/>
    <property type="molecule type" value="Genomic_DNA"/>
</dbReference>
<sequence length="56" mass="5881">MLIPIAAQATTADDTYIAGYAAGVLKQNLNLDLPSLIVRDGVITLPVGSLGAHYHF</sequence>
<dbReference type="AlphaFoldDB" id="A0A1R4HDH5"/>
<reference evidence="2" key="1">
    <citation type="submission" date="2017-02" db="EMBL/GenBank/DDBJ databases">
        <authorList>
            <person name="Daims H."/>
        </authorList>
    </citation>
    <scope>NUCLEOTIDE SEQUENCE [LARGE SCALE GENOMIC DNA]</scope>
</reference>
<gene>
    <name evidence="1" type="ORF">CRENPOLYSF2_3890002</name>
</gene>
<name>A0A1R4HDH5_9GAMM</name>
<protein>
    <submittedName>
        <fullName evidence="1">Uncharacterized protein</fullName>
    </submittedName>
</protein>